<evidence type="ECO:0000256" key="1">
    <source>
        <dbReference type="SAM" id="SignalP"/>
    </source>
</evidence>
<gene>
    <name evidence="2" type="ORF">EGH82_22970</name>
</gene>
<organism evidence="2 3">
    <name type="scientific">Vibrio ponticus</name>
    <dbReference type="NCBI Taxonomy" id="265668"/>
    <lineage>
        <taxon>Bacteria</taxon>
        <taxon>Pseudomonadati</taxon>
        <taxon>Pseudomonadota</taxon>
        <taxon>Gammaproteobacteria</taxon>
        <taxon>Vibrionales</taxon>
        <taxon>Vibrionaceae</taxon>
        <taxon>Vibrio</taxon>
    </lineage>
</organism>
<sequence length="329" mass="35288">MAKPLLYCLPLVLLAPAGLAEDAVTDAKRAQTVADVIDRPGVLTPKGKAGIEFSLNYSQNSSNRVNVIGYTVLPALVVGDIQVSDADRTTITAGYTTRYGLTNATEIEIRIPYVYRNDQVSGRSLAVPSNETINRDVDGGGLGDIEFAVRHQFNFDTSPYWVGSLRIKSDTGKSPYEIATDPNDSLLLLDAPTGSGFWSIEPGISMIYPTDPAVLFASLSYIYNIEEDYNISGQNTNIDLGDTISVGAGLGFAINRDLSFSIGFSHQTILESKINGSTAPDAKLLQLDSLNFGVNYALSPTTSISIGAQAGLTEDTPDFQLTVRVPFSL</sequence>
<feature type="signal peptide" evidence="1">
    <location>
        <begin position="1"/>
        <end position="20"/>
    </location>
</feature>
<feature type="chain" id="PRO_5018108872" evidence="1">
    <location>
        <begin position="21"/>
        <end position="329"/>
    </location>
</feature>
<dbReference type="Pfam" id="PF13557">
    <property type="entry name" value="Phenol_MetA_deg"/>
    <property type="match status" value="1"/>
</dbReference>
<dbReference type="RefSeq" id="WP_123783857.1">
    <property type="nucleotide sequence ID" value="NZ_RKIK01000152.1"/>
</dbReference>
<reference evidence="2 3" key="1">
    <citation type="submission" date="2018-11" db="EMBL/GenBank/DDBJ databases">
        <title>Vibrio ponticus strain CAIM 1751 pathogenic for the snapper Lutjanus guttatus.</title>
        <authorList>
            <person name="Soto-Rodriguez S."/>
            <person name="Lozano-Olvera R."/>
            <person name="Gomez-Gil B."/>
        </authorList>
    </citation>
    <scope>NUCLEOTIDE SEQUENCE [LARGE SCALE GENOMIC DNA]</scope>
    <source>
        <strain evidence="2 3">CAIM 1751</strain>
    </source>
</reference>
<dbReference type="AlphaFoldDB" id="A0A3N3DSK4"/>
<dbReference type="InterPro" id="IPR025737">
    <property type="entry name" value="FApF"/>
</dbReference>
<proteinExistence type="predicted"/>
<name>A0A3N3DSK4_9VIBR</name>
<dbReference type="Proteomes" id="UP000278792">
    <property type="component" value="Unassembled WGS sequence"/>
</dbReference>
<evidence type="ECO:0000313" key="3">
    <source>
        <dbReference type="Proteomes" id="UP000278792"/>
    </source>
</evidence>
<keyword evidence="1" id="KW-0732">Signal</keyword>
<evidence type="ECO:0000313" key="2">
    <source>
        <dbReference type="EMBL" id="ROV57462.1"/>
    </source>
</evidence>
<comment type="caution">
    <text evidence="2">The sequence shown here is derived from an EMBL/GenBank/DDBJ whole genome shotgun (WGS) entry which is preliminary data.</text>
</comment>
<protein>
    <submittedName>
        <fullName evidence="2">Transporter</fullName>
    </submittedName>
</protein>
<dbReference type="EMBL" id="RKIK01000152">
    <property type="protein sequence ID" value="ROV57462.1"/>
    <property type="molecule type" value="Genomic_DNA"/>
</dbReference>
<accession>A0A3N3DSK4</accession>